<dbReference type="Gene3D" id="3.30.420.280">
    <property type="match status" value="1"/>
</dbReference>
<dbReference type="Proteomes" id="UP000032431">
    <property type="component" value="Chromosome I"/>
</dbReference>
<organism evidence="1 2">
    <name type="scientific">[Clostridium] cellulosi</name>
    <dbReference type="NCBI Taxonomy" id="29343"/>
    <lineage>
        <taxon>Bacteria</taxon>
        <taxon>Bacillati</taxon>
        <taxon>Bacillota</taxon>
        <taxon>Clostridia</taxon>
        <taxon>Eubacteriales</taxon>
        <taxon>Oscillospiraceae</taxon>
        <taxon>Oscillospiraceae incertae sedis</taxon>
    </lineage>
</organism>
<evidence type="ECO:0000313" key="2">
    <source>
        <dbReference type="Proteomes" id="UP000032431"/>
    </source>
</evidence>
<dbReference type="InterPro" id="IPR027417">
    <property type="entry name" value="P-loop_NTPase"/>
</dbReference>
<dbReference type="EMBL" id="LM995447">
    <property type="protein sequence ID" value="CDZ24658.1"/>
    <property type="molecule type" value="Genomic_DNA"/>
</dbReference>
<dbReference type="STRING" id="29343.CCDG5_1548"/>
<dbReference type="Pfam" id="PF03237">
    <property type="entry name" value="Terminase_6N"/>
    <property type="match status" value="1"/>
</dbReference>
<dbReference type="PATRIC" id="fig|29343.3.peg.1632"/>
<dbReference type="Gene3D" id="3.40.50.300">
    <property type="entry name" value="P-loop containing nucleotide triphosphate hydrolases"/>
    <property type="match status" value="1"/>
</dbReference>
<evidence type="ECO:0000313" key="1">
    <source>
        <dbReference type="EMBL" id="CDZ24658.1"/>
    </source>
</evidence>
<gene>
    <name evidence="1" type="ORF">CCDG5_1548</name>
</gene>
<proteinExistence type="predicted"/>
<keyword evidence="2" id="KW-1185">Reference proteome</keyword>
<sequence length="450" mass="51890">MKSKNSLKHMIKLSGKPSKRQMEFLKATTKYVAYGGARGGGKSWALRRKCILLAAKYPGIRILIVRRTLQELRENHTLPLKRELEGLATYSSEEKAFYFPNSSRLKLGYLADDGDVNQYQGQEYDIICMDEATQFTFFQFTCLNACLRGGNPKHPKRFYLTCNPGGVGHAWVKRLFIDRNYRNGENPDEYTFIPAKVYDNDFLMKTNPGYLHQLESLPDDLRRAWLYGEWDAFAGQFFPEFSRQVHVVKPFKIPQNYTRYYVNDYGLDMLAGLWIAVSPQGRAFVYREIYKPNLIVSEAAKQIKALESDDEEIFVRLAPPDLWGRSKDSGKSVIEIFAENGLYFCKADSDRRQGWMALREWLKPEKQADGTVQAKLAIFENCHNLIRTLPLLQYDRKVPDDAAKEPHELTHAPDALRYFAAWRTVESESSNYSLPQGNEITSDYLSGLWN</sequence>
<accession>A0A078KQE1</accession>
<dbReference type="HOGENOM" id="CLU_031708_0_0_9"/>
<protein>
    <submittedName>
        <fullName evidence="1">PBSX family phage terminase, large subunit</fullName>
    </submittedName>
</protein>
<dbReference type="AlphaFoldDB" id="A0A078KQE1"/>
<name>A0A078KQE1_9FIRM</name>
<dbReference type="KEGG" id="ccel:CCDG5_1548"/>
<reference evidence="2" key="1">
    <citation type="submission" date="2014-07" db="EMBL/GenBank/DDBJ databases">
        <authorList>
            <person name="Wibberg D."/>
        </authorList>
    </citation>
    <scope>NUCLEOTIDE SEQUENCE [LARGE SCALE GENOMIC DNA]</scope>
    <source>
        <strain evidence="2">DG5</strain>
    </source>
</reference>